<dbReference type="OrthoDB" id="3347347at2759"/>
<dbReference type="InParanoid" id="A0A165CM97"/>
<keyword evidence="2" id="KW-1185">Reference proteome</keyword>
<evidence type="ECO:0000313" key="1">
    <source>
        <dbReference type="EMBL" id="KZT51037.1"/>
    </source>
</evidence>
<proteinExistence type="predicted"/>
<gene>
    <name evidence="1" type="ORF">CALCODRAFT_488242</name>
</gene>
<dbReference type="Gene3D" id="3.80.10.10">
    <property type="entry name" value="Ribonuclease Inhibitor"/>
    <property type="match status" value="1"/>
</dbReference>
<dbReference type="STRING" id="1353952.A0A165CM97"/>
<evidence type="ECO:0008006" key="3">
    <source>
        <dbReference type="Google" id="ProtNLM"/>
    </source>
</evidence>
<protein>
    <recommendedName>
        <fullName evidence="3">F-box domain-containing protein</fullName>
    </recommendedName>
</protein>
<dbReference type="AlphaFoldDB" id="A0A165CM97"/>
<name>A0A165CM97_9BASI</name>
<dbReference type="Proteomes" id="UP000076842">
    <property type="component" value="Unassembled WGS sequence"/>
</dbReference>
<organism evidence="1 2">
    <name type="scientific">Calocera cornea HHB12733</name>
    <dbReference type="NCBI Taxonomy" id="1353952"/>
    <lineage>
        <taxon>Eukaryota</taxon>
        <taxon>Fungi</taxon>
        <taxon>Dikarya</taxon>
        <taxon>Basidiomycota</taxon>
        <taxon>Agaricomycotina</taxon>
        <taxon>Dacrymycetes</taxon>
        <taxon>Dacrymycetales</taxon>
        <taxon>Dacrymycetaceae</taxon>
        <taxon>Calocera</taxon>
    </lineage>
</organism>
<accession>A0A165CM97</accession>
<dbReference type="InterPro" id="IPR032675">
    <property type="entry name" value="LRR_dom_sf"/>
</dbReference>
<reference evidence="1 2" key="1">
    <citation type="journal article" date="2016" name="Mol. Biol. Evol.">
        <title>Comparative Genomics of Early-Diverging Mushroom-Forming Fungi Provides Insights into the Origins of Lignocellulose Decay Capabilities.</title>
        <authorList>
            <person name="Nagy L.G."/>
            <person name="Riley R."/>
            <person name="Tritt A."/>
            <person name="Adam C."/>
            <person name="Daum C."/>
            <person name="Floudas D."/>
            <person name="Sun H."/>
            <person name="Yadav J.S."/>
            <person name="Pangilinan J."/>
            <person name="Larsson K.H."/>
            <person name="Matsuura K."/>
            <person name="Barry K."/>
            <person name="Labutti K."/>
            <person name="Kuo R."/>
            <person name="Ohm R.A."/>
            <person name="Bhattacharya S.S."/>
            <person name="Shirouzu T."/>
            <person name="Yoshinaga Y."/>
            <person name="Martin F.M."/>
            <person name="Grigoriev I.V."/>
            <person name="Hibbett D.S."/>
        </authorList>
    </citation>
    <scope>NUCLEOTIDE SEQUENCE [LARGE SCALE GENOMIC DNA]</scope>
    <source>
        <strain evidence="1 2">HHB12733</strain>
    </source>
</reference>
<sequence length="554" mass="63178">MTTPHRALQIPDVLEIIIDHLNTADLASLGRTCSALNGHATRRLWRHGTTRSFKALTGLWIQDYDSSELPNHLTLAKNWRRFQHYGKHIHTLDLMSPPVPKREESDKEECEVGDLLAALAVFGRQAPLLPHLRRLSFYAKEPHDLAGALLFLGPELDHLELVATPPDEENTEKDWAIPIGCLLELVPERAPRLAELGIGIKLSTRHLEAVGDLVQAIQLTALGAETIVLDQTVFRHIALSKTLKALQIGTLTFDKLGSDYLVDDPDLKIDFSLVTSWCFPALKILHMHESIKVIGELLDVLRTDLDELCLRFYPADRFSDYQLSNIANTVRDYHKNVSKLELCFRERDKQTPLHWSTFAPLLQCKHIMHFTFNYFSSSSLILADHDMLDISLAWPNLRTLEIDWLRRHGAAFGLQREEDFTLAALSHLAANCPHLRLLILESFDCFNVPPPPPDLPPRQHAFELRIGRTTNNLDRAKVLATWLISIWPKLVVIPLDRWSEEQQLFWGKVGEMAEVVRVMKIMQAERDEGKEVALVKTETAEEWYDKYATVGMRV</sequence>
<evidence type="ECO:0000313" key="2">
    <source>
        <dbReference type="Proteomes" id="UP000076842"/>
    </source>
</evidence>
<dbReference type="EMBL" id="KV424129">
    <property type="protein sequence ID" value="KZT51037.1"/>
    <property type="molecule type" value="Genomic_DNA"/>
</dbReference>